<dbReference type="Proteomes" id="UP000070328">
    <property type="component" value="Unassembled WGS sequence"/>
</dbReference>
<organism evidence="2 3">
    <name type="scientific">Colletotrichum simmondsii</name>
    <dbReference type="NCBI Taxonomy" id="703756"/>
    <lineage>
        <taxon>Eukaryota</taxon>
        <taxon>Fungi</taxon>
        <taxon>Dikarya</taxon>
        <taxon>Ascomycota</taxon>
        <taxon>Pezizomycotina</taxon>
        <taxon>Sordariomycetes</taxon>
        <taxon>Hypocreomycetidae</taxon>
        <taxon>Glomerellales</taxon>
        <taxon>Glomerellaceae</taxon>
        <taxon>Colletotrichum</taxon>
        <taxon>Colletotrichum acutatum species complex</taxon>
    </lineage>
</organism>
<proteinExistence type="predicted"/>
<evidence type="ECO:0000313" key="3">
    <source>
        <dbReference type="Proteomes" id="UP000070328"/>
    </source>
</evidence>
<keyword evidence="3" id="KW-1185">Reference proteome</keyword>
<sequence>MCHHTSESDAVSLGHLTAPSPSPSPDLRPVPLPVEGEHDKTSERTKSRRSWQKSQTAKRKAIEIRRFSCLPTPVLPKRTSAINLALGIDATFPALPFLYSGRDDSQPDWVKTTKNGGRTWDQNKALSETCHLLQPSSTDTSTSVYHSEFSIPPFALSRPTKPHQTQSQPARTTIIRTVIGFCLPRQVVNSTFQPAQAAGRKFGTQATHTKLSRGPPVWLSSAWRTTPDHLHHLPVPAYQPAILKNQQSPSLAPPSSVGIKSIPREVPASDPPSLPHWDEVAVPEAVVLQKRPTRNRRGKEA</sequence>
<feature type="compositionally biased region" description="Basic residues" evidence="1">
    <location>
        <begin position="291"/>
        <end position="301"/>
    </location>
</feature>
<feature type="region of interest" description="Disordered" evidence="1">
    <location>
        <begin position="246"/>
        <end position="301"/>
    </location>
</feature>
<dbReference type="AlphaFoldDB" id="A0A135TA67"/>
<comment type="caution">
    <text evidence="2">The sequence shown here is derived from an EMBL/GenBank/DDBJ whole genome shotgun (WGS) entry which is preliminary data.</text>
</comment>
<feature type="compositionally biased region" description="Basic residues" evidence="1">
    <location>
        <begin position="46"/>
        <end position="57"/>
    </location>
</feature>
<feature type="compositionally biased region" description="Pro residues" evidence="1">
    <location>
        <begin position="20"/>
        <end position="32"/>
    </location>
</feature>
<gene>
    <name evidence="2" type="ORF">CSIM01_01172</name>
</gene>
<dbReference type="EMBL" id="JFBX01000230">
    <property type="protein sequence ID" value="KXH45043.1"/>
    <property type="molecule type" value="Genomic_DNA"/>
</dbReference>
<accession>A0A135TA67</accession>
<evidence type="ECO:0000256" key="1">
    <source>
        <dbReference type="SAM" id="MobiDB-lite"/>
    </source>
</evidence>
<feature type="compositionally biased region" description="Basic and acidic residues" evidence="1">
    <location>
        <begin position="35"/>
        <end position="45"/>
    </location>
</feature>
<reference evidence="2 3" key="1">
    <citation type="submission" date="2014-02" db="EMBL/GenBank/DDBJ databases">
        <title>The genome sequence of Colletotrichum simmondsii CBS122122.</title>
        <authorList>
            <person name="Baroncelli R."/>
            <person name="Thon M.R."/>
        </authorList>
    </citation>
    <scope>NUCLEOTIDE SEQUENCE [LARGE SCALE GENOMIC DNA]</scope>
    <source>
        <strain evidence="2 3">CBS122122</strain>
    </source>
</reference>
<protein>
    <submittedName>
        <fullName evidence="2">Uncharacterized protein</fullName>
    </submittedName>
</protein>
<name>A0A135TA67_9PEZI</name>
<evidence type="ECO:0000313" key="2">
    <source>
        <dbReference type="EMBL" id="KXH45043.1"/>
    </source>
</evidence>
<feature type="region of interest" description="Disordered" evidence="1">
    <location>
        <begin position="1"/>
        <end position="57"/>
    </location>
</feature>